<name>A0A2S2PXS1_9HEMI</name>
<organism evidence="2">
    <name type="scientific">Sipha flava</name>
    <name type="common">yellow sugarcane aphid</name>
    <dbReference type="NCBI Taxonomy" id="143950"/>
    <lineage>
        <taxon>Eukaryota</taxon>
        <taxon>Metazoa</taxon>
        <taxon>Ecdysozoa</taxon>
        <taxon>Arthropoda</taxon>
        <taxon>Hexapoda</taxon>
        <taxon>Insecta</taxon>
        <taxon>Pterygota</taxon>
        <taxon>Neoptera</taxon>
        <taxon>Paraneoptera</taxon>
        <taxon>Hemiptera</taxon>
        <taxon>Sternorrhyncha</taxon>
        <taxon>Aphidomorpha</taxon>
        <taxon>Aphidoidea</taxon>
        <taxon>Aphididae</taxon>
        <taxon>Sipha</taxon>
    </lineage>
</organism>
<sequence length="134" mass="15925">MQRNIRCRSSRVRVVTTEMIILLRFLLFFFSALVTCCGNFSRLLKHVRVRRKRIVLEESFARASCLVTLSKFSRSKCSRGPWRRTITLAPRWHVHKLLSAPEKRYAKVFPLVNHNKTFVYSALYTYTETRRRGE</sequence>
<keyword evidence="1" id="KW-0472">Membrane</keyword>
<evidence type="ECO:0000256" key="1">
    <source>
        <dbReference type="SAM" id="Phobius"/>
    </source>
</evidence>
<protein>
    <submittedName>
        <fullName evidence="2">Uncharacterized protein</fullName>
    </submittedName>
</protein>
<evidence type="ECO:0000313" key="2">
    <source>
        <dbReference type="EMBL" id="MBY70317.1"/>
    </source>
</evidence>
<reference evidence="2" key="1">
    <citation type="submission" date="2018-04" db="EMBL/GenBank/DDBJ databases">
        <title>Transcriptome assembly of Sipha flava.</title>
        <authorList>
            <person name="Scully E.D."/>
            <person name="Geib S.M."/>
            <person name="Palmer N.A."/>
            <person name="Koch K."/>
            <person name="Bradshaw J."/>
            <person name="Heng-Moss T."/>
            <person name="Sarath G."/>
        </authorList>
    </citation>
    <scope>NUCLEOTIDE SEQUENCE</scope>
</reference>
<keyword evidence="1" id="KW-1133">Transmembrane helix</keyword>
<feature type="transmembrane region" description="Helical" evidence="1">
    <location>
        <begin position="20"/>
        <end position="44"/>
    </location>
</feature>
<keyword evidence="1" id="KW-0812">Transmembrane</keyword>
<dbReference type="EMBL" id="GGMS01001114">
    <property type="protein sequence ID" value="MBY70317.1"/>
    <property type="molecule type" value="Transcribed_RNA"/>
</dbReference>
<gene>
    <name evidence="2" type="ORF">g.118720</name>
</gene>
<accession>A0A2S2PXS1</accession>
<proteinExistence type="predicted"/>
<dbReference type="AlphaFoldDB" id="A0A2S2PXS1"/>